<dbReference type="InterPro" id="IPR050360">
    <property type="entry name" value="MFS_Sugar_Transporters"/>
</dbReference>
<evidence type="ECO:0000256" key="5">
    <source>
        <dbReference type="ARBA" id="ARBA00022989"/>
    </source>
</evidence>
<keyword evidence="4 9" id="KW-0812">Transmembrane</keyword>
<proteinExistence type="inferred from homology"/>
<feature type="transmembrane region" description="Helical" evidence="9">
    <location>
        <begin position="166"/>
        <end position="187"/>
    </location>
</feature>
<evidence type="ECO:0000256" key="3">
    <source>
        <dbReference type="ARBA" id="ARBA00022448"/>
    </source>
</evidence>
<evidence type="ECO:0000256" key="8">
    <source>
        <dbReference type="SAM" id="MobiDB-lite"/>
    </source>
</evidence>
<feature type="transmembrane region" description="Helical" evidence="9">
    <location>
        <begin position="327"/>
        <end position="348"/>
    </location>
</feature>
<comment type="subcellular location">
    <subcellularLocation>
        <location evidence="1">Membrane</location>
        <topology evidence="1">Multi-pass membrane protein</topology>
    </subcellularLocation>
</comment>
<dbReference type="InterPro" id="IPR005828">
    <property type="entry name" value="MFS_sugar_transport-like"/>
</dbReference>
<evidence type="ECO:0000256" key="4">
    <source>
        <dbReference type="ARBA" id="ARBA00022692"/>
    </source>
</evidence>
<dbReference type="Proteomes" id="UP000770015">
    <property type="component" value="Unassembled WGS sequence"/>
</dbReference>
<accession>A0A9P9A3J9</accession>
<reference evidence="11" key="1">
    <citation type="journal article" date="2021" name="Nat. Commun.">
        <title>Genetic determinants of endophytism in the Arabidopsis root mycobiome.</title>
        <authorList>
            <person name="Mesny F."/>
            <person name="Miyauchi S."/>
            <person name="Thiergart T."/>
            <person name="Pickel B."/>
            <person name="Atanasova L."/>
            <person name="Karlsson M."/>
            <person name="Huettel B."/>
            <person name="Barry K.W."/>
            <person name="Haridas S."/>
            <person name="Chen C."/>
            <person name="Bauer D."/>
            <person name="Andreopoulos W."/>
            <person name="Pangilinan J."/>
            <person name="LaButti K."/>
            <person name="Riley R."/>
            <person name="Lipzen A."/>
            <person name="Clum A."/>
            <person name="Drula E."/>
            <person name="Henrissat B."/>
            <person name="Kohler A."/>
            <person name="Grigoriev I.V."/>
            <person name="Martin F.M."/>
            <person name="Hacquard S."/>
        </authorList>
    </citation>
    <scope>NUCLEOTIDE SEQUENCE</scope>
    <source>
        <strain evidence="11">MPI-SDFR-AT-0117</strain>
    </source>
</reference>
<feature type="transmembrane region" description="Helical" evidence="9">
    <location>
        <begin position="429"/>
        <end position="451"/>
    </location>
</feature>
<evidence type="ECO:0000313" key="12">
    <source>
        <dbReference type="Proteomes" id="UP000770015"/>
    </source>
</evidence>
<comment type="caution">
    <text evidence="11">The sequence shown here is derived from an EMBL/GenBank/DDBJ whole genome shotgun (WGS) entry which is preliminary data.</text>
</comment>
<dbReference type="InterPro" id="IPR020846">
    <property type="entry name" value="MFS_dom"/>
</dbReference>
<dbReference type="CDD" id="cd17356">
    <property type="entry name" value="MFS_HXT"/>
    <property type="match status" value="1"/>
</dbReference>
<dbReference type="PANTHER" id="PTHR48022:SF92">
    <property type="entry name" value="LOW AFFINITY GLUCOSE TRANSPORTER MSTE"/>
    <property type="match status" value="1"/>
</dbReference>
<feature type="transmembrane region" description="Helical" evidence="9">
    <location>
        <begin position="457"/>
        <end position="478"/>
    </location>
</feature>
<feature type="domain" description="Major facilitator superfamily (MFS) profile" evidence="10">
    <location>
        <begin position="37"/>
        <end position="482"/>
    </location>
</feature>
<evidence type="ECO:0000259" key="10">
    <source>
        <dbReference type="PROSITE" id="PS50850"/>
    </source>
</evidence>
<feature type="transmembrane region" description="Helical" evidence="9">
    <location>
        <begin position="80"/>
        <end position="100"/>
    </location>
</feature>
<dbReference type="GO" id="GO:0016020">
    <property type="term" value="C:membrane"/>
    <property type="evidence" value="ECO:0007669"/>
    <property type="project" value="UniProtKB-SubCell"/>
</dbReference>
<dbReference type="PRINTS" id="PR00171">
    <property type="entry name" value="SUGRTRNSPORT"/>
</dbReference>
<evidence type="ECO:0000256" key="7">
    <source>
        <dbReference type="RuleBase" id="RU003346"/>
    </source>
</evidence>
<dbReference type="PROSITE" id="PS00217">
    <property type="entry name" value="SUGAR_TRANSPORT_2"/>
    <property type="match status" value="1"/>
</dbReference>
<feature type="transmembrane region" description="Helical" evidence="9">
    <location>
        <begin position="135"/>
        <end position="159"/>
    </location>
</feature>
<evidence type="ECO:0000313" key="11">
    <source>
        <dbReference type="EMBL" id="KAH6663556.1"/>
    </source>
</evidence>
<dbReference type="PROSITE" id="PS00216">
    <property type="entry name" value="SUGAR_TRANSPORT_1"/>
    <property type="match status" value="1"/>
</dbReference>
<evidence type="ECO:0000256" key="9">
    <source>
        <dbReference type="SAM" id="Phobius"/>
    </source>
</evidence>
<feature type="transmembrane region" description="Helical" evidence="9">
    <location>
        <begin position="355"/>
        <end position="374"/>
    </location>
</feature>
<dbReference type="Gene3D" id="1.20.1250.20">
    <property type="entry name" value="MFS general substrate transporter like domains"/>
    <property type="match status" value="1"/>
</dbReference>
<name>A0A9P9A3J9_9PEZI</name>
<feature type="region of interest" description="Disordered" evidence="8">
    <location>
        <begin position="505"/>
        <end position="536"/>
    </location>
</feature>
<keyword evidence="12" id="KW-1185">Reference proteome</keyword>
<keyword evidence="6 9" id="KW-0472">Membrane</keyword>
<feature type="transmembrane region" description="Helical" evidence="9">
    <location>
        <begin position="394"/>
        <end position="417"/>
    </location>
</feature>
<dbReference type="GO" id="GO:0005351">
    <property type="term" value="F:carbohydrate:proton symporter activity"/>
    <property type="evidence" value="ECO:0007669"/>
    <property type="project" value="TreeGrafter"/>
</dbReference>
<sequence length="536" mass="58664">MGIFNRAKPQPQPGDANVDRVDRVKAEQRITFAACMLGLVASVGGFMFGYVSGQISGFFLMQDYINRFGDPNASDEPFSAARQGTIVGLLSVGCLFGCLLAGKMADVIGRRLTISAAALFSLVGITIQISSDTAWYQFAIGRLVDGVGIGALSVAVPMYQSESSPAIIRGVIVAMYQLFVTFGIWFAEIVNFGTESMDSSASWRIPNGLGYLWALVLGAGILLLPESPRFAFLQGREDEARATIARLAGVDPHSESVNIEIDEIRAKVDEDRQGAEARWYEVFTAPRMLYRMMLGICLQSGQQLTGANFFFYFGTTVFRATGLSNSYVTQLILGSVNVVCTFGGLYVVKKAGRRNALIVGALWMMMCFLVYAFVGHFKLDMNDPMASPQAGAVLVAFSCLFIAGFATTWGPLVWAVVAELYPARHRSTAMGIATASNWLWNFLISFFTRFIVDAIDYLYGLVFAVCCLALAIIVFFFLNESKDRTLEEIDTMYLTRVNPITSSKWEGEQTHHHHKENASSPVLGADRTGSSDSTQV</sequence>
<dbReference type="InterPro" id="IPR005829">
    <property type="entry name" value="Sugar_transporter_CS"/>
</dbReference>
<feature type="transmembrane region" description="Helical" evidence="9">
    <location>
        <begin position="207"/>
        <end position="224"/>
    </location>
</feature>
<dbReference type="PANTHER" id="PTHR48022">
    <property type="entry name" value="PLASTIDIC GLUCOSE TRANSPORTER 4"/>
    <property type="match status" value="1"/>
</dbReference>
<gene>
    <name evidence="11" type="ORF">F5X68DRAFT_237413</name>
</gene>
<evidence type="ECO:0000256" key="2">
    <source>
        <dbReference type="ARBA" id="ARBA00010992"/>
    </source>
</evidence>
<dbReference type="SUPFAM" id="SSF103473">
    <property type="entry name" value="MFS general substrate transporter"/>
    <property type="match status" value="1"/>
</dbReference>
<dbReference type="PROSITE" id="PS50850">
    <property type="entry name" value="MFS"/>
    <property type="match status" value="1"/>
</dbReference>
<organism evidence="11 12">
    <name type="scientific">Plectosphaerella plurivora</name>
    <dbReference type="NCBI Taxonomy" id="936078"/>
    <lineage>
        <taxon>Eukaryota</taxon>
        <taxon>Fungi</taxon>
        <taxon>Dikarya</taxon>
        <taxon>Ascomycota</taxon>
        <taxon>Pezizomycotina</taxon>
        <taxon>Sordariomycetes</taxon>
        <taxon>Hypocreomycetidae</taxon>
        <taxon>Glomerellales</taxon>
        <taxon>Plectosphaerellaceae</taxon>
        <taxon>Plectosphaerella</taxon>
    </lineage>
</organism>
<feature type="transmembrane region" description="Helical" evidence="9">
    <location>
        <begin position="30"/>
        <end position="51"/>
    </location>
</feature>
<dbReference type="Pfam" id="PF00083">
    <property type="entry name" value="Sugar_tr"/>
    <property type="match status" value="1"/>
</dbReference>
<keyword evidence="3 7" id="KW-0813">Transport</keyword>
<dbReference type="FunFam" id="1.20.1250.20:FF:000044">
    <property type="entry name" value="Hexose transporter Hxt3p"/>
    <property type="match status" value="1"/>
</dbReference>
<dbReference type="OrthoDB" id="5141738at2759"/>
<evidence type="ECO:0000256" key="6">
    <source>
        <dbReference type="ARBA" id="ARBA00023136"/>
    </source>
</evidence>
<dbReference type="AlphaFoldDB" id="A0A9P9A3J9"/>
<protein>
    <submittedName>
        <fullName evidence="11">General substrate transporter</fullName>
    </submittedName>
</protein>
<dbReference type="InterPro" id="IPR036259">
    <property type="entry name" value="MFS_trans_sf"/>
</dbReference>
<keyword evidence="5 9" id="KW-1133">Transmembrane helix</keyword>
<evidence type="ECO:0000256" key="1">
    <source>
        <dbReference type="ARBA" id="ARBA00004141"/>
    </source>
</evidence>
<comment type="similarity">
    <text evidence="2 7">Belongs to the major facilitator superfamily. Sugar transporter (TC 2.A.1.1) family.</text>
</comment>
<dbReference type="NCBIfam" id="TIGR00879">
    <property type="entry name" value="SP"/>
    <property type="match status" value="1"/>
</dbReference>
<feature type="transmembrane region" description="Helical" evidence="9">
    <location>
        <begin position="112"/>
        <end position="129"/>
    </location>
</feature>
<dbReference type="EMBL" id="JAGSXJ010000042">
    <property type="protein sequence ID" value="KAH6663556.1"/>
    <property type="molecule type" value="Genomic_DNA"/>
</dbReference>
<feature type="transmembrane region" description="Helical" evidence="9">
    <location>
        <begin position="293"/>
        <end position="315"/>
    </location>
</feature>
<dbReference type="InterPro" id="IPR003663">
    <property type="entry name" value="Sugar/inositol_transpt"/>
</dbReference>